<evidence type="ECO:0000256" key="1">
    <source>
        <dbReference type="ARBA" id="ARBA00023157"/>
    </source>
</evidence>
<name>A0A7K4Y593_BUCAB</name>
<dbReference type="CDD" id="cd19941">
    <property type="entry name" value="TIL"/>
    <property type="match status" value="1"/>
</dbReference>
<dbReference type="Pfam" id="PF01826">
    <property type="entry name" value="TIL"/>
    <property type="match status" value="1"/>
</dbReference>
<sequence>PCANGQLHRECGRPCGQSCAELRLDGADGACPELDGLCVPGCQCPAGLVLAEDGPCVPP</sequence>
<dbReference type="EMBL" id="VYZL01000192">
    <property type="protein sequence ID" value="NWR54205.1"/>
    <property type="molecule type" value="Genomic_DNA"/>
</dbReference>
<dbReference type="InterPro" id="IPR002919">
    <property type="entry name" value="TIL_dom"/>
</dbReference>
<dbReference type="FunFam" id="2.10.25.10:FF:000674">
    <property type="entry name" value="Mucin-2"/>
    <property type="match status" value="1"/>
</dbReference>
<comment type="caution">
    <text evidence="3">The sequence shown here is derived from an EMBL/GenBank/DDBJ whole genome shotgun (WGS) entry which is preliminary data.</text>
</comment>
<organism evidence="3 4">
    <name type="scientific">Bucorvus abyssinicus</name>
    <name type="common">Northern ground-hornbill</name>
    <name type="synonym">Abyssinian ground-hornbill</name>
    <dbReference type="NCBI Taxonomy" id="153643"/>
    <lineage>
        <taxon>Eukaryota</taxon>
        <taxon>Metazoa</taxon>
        <taxon>Chordata</taxon>
        <taxon>Craniata</taxon>
        <taxon>Vertebrata</taxon>
        <taxon>Euteleostomi</taxon>
        <taxon>Archelosauria</taxon>
        <taxon>Archosauria</taxon>
        <taxon>Dinosauria</taxon>
        <taxon>Saurischia</taxon>
        <taxon>Theropoda</taxon>
        <taxon>Coelurosauria</taxon>
        <taxon>Aves</taxon>
        <taxon>Neognathae</taxon>
        <taxon>Neoaves</taxon>
        <taxon>Telluraves</taxon>
        <taxon>Coraciimorphae</taxon>
        <taxon>Bucerotiformes</taxon>
        <taxon>Bucorvidae</taxon>
        <taxon>Bucorvus</taxon>
    </lineage>
</organism>
<dbReference type="Proteomes" id="UP000551127">
    <property type="component" value="Unassembled WGS sequence"/>
</dbReference>
<reference evidence="3 4" key="1">
    <citation type="submission" date="2019-09" db="EMBL/GenBank/DDBJ databases">
        <title>Bird 10,000 Genomes (B10K) Project - Family phase.</title>
        <authorList>
            <person name="Zhang G."/>
        </authorList>
    </citation>
    <scope>NUCLEOTIDE SEQUENCE [LARGE SCALE GENOMIC DNA]</scope>
    <source>
        <strain evidence="3">B10K-DU-012-80</strain>
    </source>
</reference>
<feature type="non-terminal residue" evidence="3">
    <location>
        <position position="1"/>
    </location>
</feature>
<keyword evidence="4" id="KW-1185">Reference proteome</keyword>
<evidence type="ECO:0000313" key="3">
    <source>
        <dbReference type="EMBL" id="NWR54205.1"/>
    </source>
</evidence>
<protein>
    <submittedName>
        <fullName evidence="3">SSPO protein</fullName>
    </submittedName>
</protein>
<evidence type="ECO:0000259" key="2">
    <source>
        <dbReference type="Pfam" id="PF01826"/>
    </source>
</evidence>
<feature type="non-terminal residue" evidence="3">
    <location>
        <position position="59"/>
    </location>
</feature>
<dbReference type="OrthoDB" id="6132182at2759"/>
<accession>A0A7K4Y593</accession>
<keyword evidence="1" id="KW-1015">Disulfide bond</keyword>
<proteinExistence type="predicted"/>
<dbReference type="SUPFAM" id="SSF57567">
    <property type="entry name" value="Serine protease inhibitors"/>
    <property type="match status" value="1"/>
</dbReference>
<dbReference type="Gene3D" id="2.10.25.10">
    <property type="entry name" value="Laminin"/>
    <property type="match status" value="1"/>
</dbReference>
<evidence type="ECO:0000313" key="4">
    <source>
        <dbReference type="Proteomes" id="UP000551127"/>
    </source>
</evidence>
<gene>
    <name evidence="3" type="primary">Sspo_2</name>
    <name evidence="3" type="ORF">BUCABY_R15682</name>
</gene>
<feature type="domain" description="TIL" evidence="2">
    <location>
        <begin position="2"/>
        <end position="59"/>
    </location>
</feature>
<dbReference type="AlphaFoldDB" id="A0A7K4Y593"/>
<dbReference type="InterPro" id="IPR036084">
    <property type="entry name" value="Ser_inhib-like_sf"/>
</dbReference>